<reference evidence="2" key="1">
    <citation type="submission" date="2017-02" db="UniProtKB">
        <authorList>
            <consortium name="WormBaseParasite"/>
        </authorList>
    </citation>
    <scope>IDENTIFICATION</scope>
</reference>
<dbReference type="AlphaFoldDB" id="A0A0N5A853"/>
<protein>
    <submittedName>
        <fullName evidence="2">DUF4372 domain-containing protein</fullName>
    </submittedName>
</protein>
<evidence type="ECO:0000313" key="2">
    <source>
        <dbReference type="WBParaSite" id="SMUV_0000023501-mRNA-1"/>
    </source>
</evidence>
<proteinExistence type="predicted"/>
<name>A0A0N5A853_9BILA</name>
<organism evidence="1 2">
    <name type="scientific">Syphacia muris</name>
    <dbReference type="NCBI Taxonomy" id="451379"/>
    <lineage>
        <taxon>Eukaryota</taxon>
        <taxon>Metazoa</taxon>
        <taxon>Ecdysozoa</taxon>
        <taxon>Nematoda</taxon>
        <taxon>Chromadorea</taxon>
        <taxon>Rhabditida</taxon>
        <taxon>Spirurina</taxon>
        <taxon>Oxyuridomorpha</taxon>
        <taxon>Oxyuroidea</taxon>
        <taxon>Oxyuridae</taxon>
        <taxon>Syphacia</taxon>
    </lineage>
</organism>
<keyword evidence="1" id="KW-1185">Reference proteome</keyword>
<dbReference type="WBParaSite" id="SMUV_0000023501-mRNA-1">
    <property type="protein sequence ID" value="SMUV_0000023501-mRNA-1"/>
    <property type="gene ID" value="SMUV_0000023501"/>
</dbReference>
<sequence>MQEPFSPASMQYFLTSYRKLAEMKKNYHQSKFIALSLTCFLREMIEVGFRSIC</sequence>
<accession>A0A0N5A853</accession>
<dbReference type="Proteomes" id="UP000046393">
    <property type="component" value="Unplaced"/>
</dbReference>
<evidence type="ECO:0000313" key="1">
    <source>
        <dbReference type="Proteomes" id="UP000046393"/>
    </source>
</evidence>